<dbReference type="SMART" id="SM00062">
    <property type="entry name" value="PBPb"/>
    <property type="match status" value="1"/>
</dbReference>
<dbReference type="Proteomes" id="UP000184604">
    <property type="component" value="Chromosome"/>
</dbReference>
<evidence type="ECO:0000313" key="6">
    <source>
        <dbReference type="Proteomes" id="UP000184604"/>
    </source>
</evidence>
<dbReference type="Gene3D" id="3.40.190.10">
    <property type="entry name" value="Periplasmic binding protein-like II"/>
    <property type="match status" value="2"/>
</dbReference>
<evidence type="ECO:0000313" key="5">
    <source>
        <dbReference type="EMBL" id="APM39528.1"/>
    </source>
</evidence>
<dbReference type="RefSeq" id="WP_073539149.1">
    <property type="nucleotide sequence ID" value="NZ_CP018335.1"/>
</dbReference>
<name>A0A1L5F931_CLOKL</name>
<sequence length="281" mass="30416">MKKLLTALLTIILIGTLAGCGNSNDSKNTTSSADTYTGELQGALKDYSFKIGTSGTYAPFSYYDTDGKTLIGFDMDFLKELQKLLGFKIDGTIQAMDYSPLTTSVAEGKLDIAMAALCATDTRKKVMNFTETYYNAGMTVIVNKETSPKEITGIDSIKSGKYTVAVEKGTAGNLYVTSIGVPSSSLQIYDSITTAHEALEIGKVDCLVYDAPGTAYYIANKKDSKLKMVGEQFAQDQSPYAIAVSFNASKKNPKLMSILNSAVKKLKEDGTLTKLEQKWCK</sequence>
<evidence type="ECO:0000259" key="3">
    <source>
        <dbReference type="SMART" id="SM00062"/>
    </source>
</evidence>
<organism evidence="5 6">
    <name type="scientific">Clostridium kluyveri</name>
    <dbReference type="NCBI Taxonomy" id="1534"/>
    <lineage>
        <taxon>Bacteria</taxon>
        <taxon>Bacillati</taxon>
        <taxon>Bacillota</taxon>
        <taxon>Clostridia</taxon>
        <taxon>Eubacteriales</taxon>
        <taxon>Clostridiaceae</taxon>
        <taxon>Clostridium</taxon>
    </lineage>
</organism>
<feature type="chain" id="PRO_5039230529" evidence="2">
    <location>
        <begin position="19"/>
        <end position="281"/>
    </location>
</feature>
<feature type="domain" description="Solute-binding protein family 3/N-terminal" evidence="3">
    <location>
        <begin position="48"/>
        <end position="281"/>
    </location>
</feature>
<protein>
    <submittedName>
        <fullName evidence="5">Amino acid ABC transporter substrate-binding protein</fullName>
    </submittedName>
</protein>
<proteinExistence type="predicted"/>
<dbReference type="PANTHER" id="PTHR35936:SF17">
    <property type="entry name" value="ARGININE-BINDING EXTRACELLULAR PROTEIN ARTP"/>
    <property type="match status" value="1"/>
</dbReference>
<accession>A0A1L5F931</accession>
<feature type="signal peptide" evidence="2">
    <location>
        <begin position="1"/>
        <end position="18"/>
    </location>
</feature>
<dbReference type="InterPro" id="IPR001638">
    <property type="entry name" value="Solute-binding_3/MltF_N"/>
</dbReference>
<evidence type="ECO:0000259" key="4">
    <source>
        <dbReference type="SMART" id="SM00079"/>
    </source>
</evidence>
<dbReference type="PROSITE" id="PS51257">
    <property type="entry name" value="PROKAR_LIPOPROTEIN"/>
    <property type="match status" value="1"/>
</dbReference>
<dbReference type="EMBL" id="CP018335">
    <property type="protein sequence ID" value="APM39528.1"/>
    <property type="molecule type" value="Genomic_DNA"/>
</dbReference>
<dbReference type="GO" id="GO:0016020">
    <property type="term" value="C:membrane"/>
    <property type="evidence" value="ECO:0007669"/>
    <property type="project" value="InterPro"/>
</dbReference>
<dbReference type="InterPro" id="IPR001320">
    <property type="entry name" value="Iontro_rcpt_C"/>
</dbReference>
<dbReference type="AlphaFoldDB" id="A0A1L5F931"/>
<dbReference type="Pfam" id="PF00497">
    <property type="entry name" value="SBP_bac_3"/>
    <property type="match status" value="1"/>
</dbReference>
<dbReference type="SMART" id="SM00079">
    <property type="entry name" value="PBPe"/>
    <property type="match status" value="1"/>
</dbReference>
<keyword evidence="1 2" id="KW-0732">Signal</keyword>
<evidence type="ECO:0000256" key="2">
    <source>
        <dbReference type="SAM" id="SignalP"/>
    </source>
</evidence>
<dbReference type="SUPFAM" id="SSF53850">
    <property type="entry name" value="Periplasmic binding protein-like II"/>
    <property type="match status" value="1"/>
</dbReference>
<dbReference type="GO" id="GO:0015276">
    <property type="term" value="F:ligand-gated monoatomic ion channel activity"/>
    <property type="evidence" value="ECO:0007669"/>
    <property type="project" value="InterPro"/>
</dbReference>
<dbReference type="OrthoDB" id="115856at2"/>
<reference evidence="5 6" key="1">
    <citation type="submission" date="2016-12" db="EMBL/GenBank/DDBJ databases">
        <title>Complete genome sequence of Clostridium kluyveri JZZ isolated from the pit mud of a Chinese flavor liquor-making factory.</title>
        <authorList>
            <person name="Wang Y."/>
        </authorList>
    </citation>
    <scope>NUCLEOTIDE SEQUENCE [LARGE SCALE GENOMIC DNA]</scope>
    <source>
        <strain evidence="5 6">JZZ</strain>
    </source>
</reference>
<dbReference type="PANTHER" id="PTHR35936">
    <property type="entry name" value="MEMBRANE-BOUND LYTIC MUREIN TRANSGLYCOSYLASE F"/>
    <property type="match status" value="1"/>
</dbReference>
<evidence type="ECO:0000256" key="1">
    <source>
        <dbReference type="ARBA" id="ARBA00022729"/>
    </source>
</evidence>
<gene>
    <name evidence="5" type="ORF">BS101_12645</name>
</gene>
<feature type="domain" description="Ionotropic glutamate receptor C-terminal" evidence="4">
    <location>
        <begin position="48"/>
        <end position="281"/>
    </location>
</feature>